<dbReference type="InterPro" id="IPR036388">
    <property type="entry name" value="WH-like_DNA-bd_sf"/>
</dbReference>
<dbReference type="AlphaFoldDB" id="A0A9Q6EH97"/>
<reference evidence="1 2" key="1">
    <citation type="submission" date="2015-02" db="EMBL/GenBank/DDBJ databases">
        <title>Nostoc linckia genome annotation.</title>
        <authorList>
            <person name="Zhou Z."/>
        </authorList>
    </citation>
    <scope>NUCLEOTIDE SEQUENCE [LARGE SCALE GENOMIC DNA]</scope>
    <source>
        <strain evidence="2">z8</strain>
    </source>
</reference>
<protein>
    <recommendedName>
        <fullName evidence="3">DUF433 domain-containing protein</fullName>
    </recommendedName>
</protein>
<dbReference type="PANTHER" id="PTHR34849">
    <property type="entry name" value="SSL5025 PROTEIN"/>
    <property type="match status" value="1"/>
</dbReference>
<dbReference type="Gene3D" id="1.10.10.10">
    <property type="entry name" value="Winged helix-like DNA-binding domain superfamily/Winged helix DNA-binding domain"/>
    <property type="match status" value="1"/>
</dbReference>
<accession>A0A9Q6EH97</accession>
<dbReference type="Proteomes" id="UP000222310">
    <property type="component" value="Unassembled WGS sequence"/>
</dbReference>
<sequence length="81" mass="9166">MDWRQYIHSDPKILLGKPTVKGTRLSVEFLLGLFAAGWTQQQVLENYPTLSSEALRAVFTFTAECMREESLYTLPLLSEAG</sequence>
<proteinExistence type="predicted"/>
<dbReference type="InterPro" id="IPR009057">
    <property type="entry name" value="Homeodomain-like_sf"/>
</dbReference>
<evidence type="ECO:0008006" key="3">
    <source>
        <dbReference type="Google" id="ProtNLM"/>
    </source>
</evidence>
<dbReference type="PANTHER" id="PTHR34849:SF3">
    <property type="entry name" value="SSR2962 PROTEIN"/>
    <property type="match status" value="1"/>
</dbReference>
<dbReference type="SUPFAM" id="SSF46689">
    <property type="entry name" value="Homeodomain-like"/>
    <property type="match status" value="1"/>
</dbReference>
<evidence type="ECO:0000313" key="2">
    <source>
        <dbReference type="Proteomes" id="UP000222310"/>
    </source>
</evidence>
<dbReference type="Pfam" id="PF04255">
    <property type="entry name" value="DUF433"/>
    <property type="match status" value="1"/>
</dbReference>
<gene>
    <name evidence="1" type="ORF">VF08_35110</name>
</gene>
<dbReference type="EMBL" id="LAHD01000183">
    <property type="protein sequence ID" value="PHJ93672.1"/>
    <property type="molecule type" value="Genomic_DNA"/>
</dbReference>
<name>A0A9Q6EH97_NOSLI</name>
<organism evidence="1 2">
    <name type="scientific">Nostoc linckia z8</name>
    <dbReference type="NCBI Taxonomy" id="1628746"/>
    <lineage>
        <taxon>Bacteria</taxon>
        <taxon>Bacillati</taxon>
        <taxon>Cyanobacteriota</taxon>
        <taxon>Cyanophyceae</taxon>
        <taxon>Nostocales</taxon>
        <taxon>Nostocaceae</taxon>
        <taxon>Nostoc</taxon>
    </lineage>
</organism>
<comment type="caution">
    <text evidence="1">The sequence shown here is derived from an EMBL/GenBank/DDBJ whole genome shotgun (WGS) entry which is preliminary data.</text>
</comment>
<evidence type="ECO:0000313" key="1">
    <source>
        <dbReference type="EMBL" id="PHJ93672.1"/>
    </source>
</evidence>
<dbReference type="InterPro" id="IPR007367">
    <property type="entry name" value="DUF433"/>
</dbReference>